<gene>
    <name evidence="7" type="ORF">CW740_08285</name>
</gene>
<comment type="subcellular location">
    <subcellularLocation>
        <location evidence="1">Membrane</location>
        <topology evidence="1">Multi-pass membrane protein</topology>
    </subcellularLocation>
</comment>
<dbReference type="PANTHER" id="PTHR32322:SF2">
    <property type="entry name" value="EAMA DOMAIN-CONTAINING PROTEIN"/>
    <property type="match status" value="1"/>
</dbReference>
<accession>A0A2K9AS49</accession>
<keyword evidence="5" id="KW-0472">Membrane</keyword>
<evidence type="ECO:0000256" key="3">
    <source>
        <dbReference type="ARBA" id="ARBA00022692"/>
    </source>
</evidence>
<reference evidence="7 8" key="1">
    <citation type="submission" date="2017-12" db="EMBL/GenBank/DDBJ databases">
        <title>Kangiella profundi FT102 completed genome.</title>
        <authorList>
            <person name="Xu J."/>
            <person name="Wang J."/>
            <person name="Lu Y."/>
        </authorList>
    </citation>
    <scope>NUCLEOTIDE SEQUENCE [LARGE SCALE GENOMIC DNA]</scope>
    <source>
        <strain evidence="7 8">FT102</strain>
    </source>
</reference>
<evidence type="ECO:0000256" key="2">
    <source>
        <dbReference type="ARBA" id="ARBA00007362"/>
    </source>
</evidence>
<evidence type="ECO:0000313" key="7">
    <source>
        <dbReference type="EMBL" id="AUD79243.1"/>
    </source>
</evidence>
<evidence type="ECO:0000259" key="6">
    <source>
        <dbReference type="Pfam" id="PF00892"/>
    </source>
</evidence>
<keyword evidence="8" id="KW-1185">Reference proteome</keyword>
<proteinExistence type="inferred from homology"/>
<dbReference type="InterPro" id="IPR037185">
    <property type="entry name" value="EmrE-like"/>
</dbReference>
<dbReference type="SUPFAM" id="SSF103481">
    <property type="entry name" value="Multidrug resistance efflux transporter EmrE"/>
    <property type="match status" value="2"/>
</dbReference>
<keyword evidence="3" id="KW-0812">Transmembrane</keyword>
<sequence length="298" mass="33343">MAFIMSTPVLYALCVLIWGSTWFAIEFQLGVVPHEYSSFYRFGLASILLFAYCWLKKLPMRYGLLQHAWLVLMGITFFSLNYLMVYEAQEYLTSAMASVIFSAVLIVNIFNSWLFFKTKITARVIIGSALGLLGMVMIFWNELTDFSFENAKLYGLVIALLGVLCASIGNMVSVQTQKYDMPVIQMNAYAMGYGSLFSLLVGLVQGKALVYDMAAGYTISLIYLSVFGSVLAFGAYLTLLRRIGIHKATYAVVLFPAVALIISTFFEDFVWTWIIAGGILLIGLGNVFVINREDIKKK</sequence>
<evidence type="ECO:0000256" key="4">
    <source>
        <dbReference type="ARBA" id="ARBA00022989"/>
    </source>
</evidence>
<dbReference type="GO" id="GO:0016020">
    <property type="term" value="C:membrane"/>
    <property type="evidence" value="ECO:0007669"/>
    <property type="project" value="UniProtKB-SubCell"/>
</dbReference>
<evidence type="ECO:0000313" key="8">
    <source>
        <dbReference type="Proteomes" id="UP000232693"/>
    </source>
</evidence>
<protein>
    <submittedName>
        <fullName evidence="7">EamA family transporter</fullName>
    </submittedName>
</protein>
<feature type="domain" description="EamA" evidence="6">
    <location>
        <begin position="10"/>
        <end position="139"/>
    </location>
</feature>
<dbReference type="KEGG" id="kpd:CW740_08285"/>
<dbReference type="Pfam" id="PF00892">
    <property type="entry name" value="EamA"/>
    <property type="match status" value="2"/>
</dbReference>
<dbReference type="InterPro" id="IPR050638">
    <property type="entry name" value="AA-Vitamin_Transporters"/>
</dbReference>
<organism evidence="7 8">
    <name type="scientific">Kangiella profundi</name>
    <dbReference type="NCBI Taxonomy" id="1561924"/>
    <lineage>
        <taxon>Bacteria</taxon>
        <taxon>Pseudomonadati</taxon>
        <taxon>Pseudomonadota</taxon>
        <taxon>Gammaproteobacteria</taxon>
        <taxon>Kangiellales</taxon>
        <taxon>Kangiellaceae</taxon>
        <taxon>Kangiella</taxon>
    </lineage>
</organism>
<dbReference type="OrthoDB" id="2352272at2"/>
<comment type="similarity">
    <text evidence="2">Belongs to the EamA transporter family.</text>
</comment>
<dbReference type="InterPro" id="IPR000620">
    <property type="entry name" value="EamA_dom"/>
</dbReference>
<dbReference type="EMBL" id="CP025120">
    <property type="protein sequence ID" value="AUD79243.1"/>
    <property type="molecule type" value="Genomic_DNA"/>
</dbReference>
<evidence type="ECO:0000256" key="5">
    <source>
        <dbReference type="ARBA" id="ARBA00023136"/>
    </source>
</evidence>
<name>A0A2K9AS49_9GAMM</name>
<dbReference type="PANTHER" id="PTHR32322">
    <property type="entry name" value="INNER MEMBRANE TRANSPORTER"/>
    <property type="match status" value="1"/>
</dbReference>
<keyword evidence="4" id="KW-1133">Transmembrane helix</keyword>
<evidence type="ECO:0000256" key="1">
    <source>
        <dbReference type="ARBA" id="ARBA00004141"/>
    </source>
</evidence>
<dbReference type="Proteomes" id="UP000232693">
    <property type="component" value="Chromosome"/>
</dbReference>
<dbReference type="AlphaFoldDB" id="A0A2K9AS49"/>
<feature type="domain" description="EamA" evidence="6">
    <location>
        <begin position="154"/>
        <end position="288"/>
    </location>
</feature>